<protein>
    <recommendedName>
        <fullName evidence="2">PH domain-containing protein</fullName>
    </recommendedName>
</protein>
<dbReference type="InterPro" id="IPR001849">
    <property type="entry name" value="PH_domain"/>
</dbReference>
<feature type="region of interest" description="Disordered" evidence="1">
    <location>
        <begin position="447"/>
        <end position="484"/>
    </location>
</feature>
<dbReference type="EMBL" id="JARAKH010000015">
    <property type="protein sequence ID" value="KAK8396698.1"/>
    <property type="molecule type" value="Genomic_DNA"/>
</dbReference>
<feature type="compositionally biased region" description="Basic and acidic residues" evidence="1">
    <location>
        <begin position="447"/>
        <end position="474"/>
    </location>
</feature>
<evidence type="ECO:0000313" key="4">
    <source>
        <dbReference type="Proteomes" id="UP001487740"/>
    </source>
</evidence>
<feature type="compositionally biased region" description="Polar residues" evidence="1">
    <location>
        <begin position="754"/>
        <end position="763"/>
    </location>
</feature>
<proteinExistence type="predicted"/>
<dbReference type="Gene3D" id="2.30.29.30">
    <property type="entry name" value="Pleckstrin-homology domain (PH domain)/Phosphotyrosine-binding domain (PTB)"/>
    <property type="match status" value="1"/>
</dbReference>
<evidence type="ECO:0000313" key="3">
    <source>
        <dbReference type="EMBL" id="KAK8396698.1"/>
    </source>
</evidence>
<dbReference type="SUPFAM" id="SSF50729">
    <property type="entry name" value="PH domain-like"/>
    <property type="match status" value="1"/>
</dbReference>
<gene>
    <name evidence="3" type="ORF">O3P69_004989</name>
</gene>
<feature type="compositionally biased region" description="Basic and acidic residues" evidence="1">
    <location>
        <begin position="881"/>
        <end position="891"/>
    </location>
</feature>
<dbReference type="PROSITE" id="PS50003">
    <property type="entry name" value="PH_DOMAIN"/>
    <property type="match status" value="1"/>
</dbReference>
<feature type="region of interest" description="Disordered" evidence="1">
    <location>
        <begin position="881"/>
        <end position="969"/>
    </location>
</feature>
<evidence type="ECO:0000256" key="1">
    <source>
        <dbReference type="SAM" id="MobiDB-lite"/>
    </source>
</evidence>
<evidence type="ECO:0000259" key="2">
    <source>
        <dbReference type="PROSITE" id="PS50003"/>
    </source>
</evidence>
<comment type="caution">
    <text evidence="3">The sequence shown here is derived from an EMBL/GenBank/DDBJ whole genome shotgun (WGS) entry which is preliminary data.</text>
</comment>
<reference evidence="3 4" key="1">
    <citation type="submission" date="2023-03" db="EMBL/GenBank/DDBJ databases">
        <title>High-quality genome of Scylla paramamosain provides insights in environmental adaptation.</title>
        <authorList>
            <person name="Zhang L."/>
        </authorList>
    </citation>
    <scope>NUCLEOTIDE SEQUENCE [LARGE SCALE GENOMIC DNA]</scope>
    <source>
        <strain evidence="3">LZ_2023a</strain>
        <tissue evidence="3">Muscle</tissue>
    </source>
</reference>
<feature type="compositionally biased region" description="Acidic residues" evidence="1">
    <location>
        <begin position="366"/>
        <end position="376"/>
    </location>
</feature>
<feature type="region of interest" description="Disordered" evidence="1">
    <location>
        <begin position="318"/>
        <end position="349"/>
    </location>
</feature>
<sequence length="969" mass="107689">MTPRGNTSGSIKGYLDVKIPARKRRSISLFRVQVWKRRCWVVVRGDRSPEDAATRTNQLSLSVEIYTRHEGSADHPTEGTILHLDLVHRIRRAKSKSHPYAFEVCGRRGEALLYLSGQSETETQKWMAEIRNILWPPTHLEAISRAHGSTWEVSAISVGDAGADWTSLAGLYGRLAVREANLLIKDTHNGTTRVEWPLTSVQRVCVATGGEVEDEGKIFIVQTRQSHPCGEAYLYFFSPELSALLEGLHEAVSELISASAADNVSLISDLSELSGALSSVVVLPPRLPDPPKMRKATSVMDLAQIHELQPLCNVHTPPRLSSSQCNLAEEPRGEPPLPGRLLGHSRRRSMSETNLAKLCLDETDEELESRDDDLEDADLRQTDLPKDRTSSSGSYNSYRSTDSGVRLSASPSTHCDGGRYMSENATRRFVTKSDSLDSGVRACVKEDARTEATAEGDDNKKDATSGDGKSESSSRRGMGALEEEPDVDTKVGAWCLQSARARRTFFTKNLNVACANYKDRKAVRQLNRTMSESYKEVVDKHDDYRRMSELPPVAKTCTVYEEIVDVLKPLSAASQQAKEHDYEELDKCRRDIKRSYSFQEKSKPPPLPPRRPKSFSPDPWAEEAMTKSGTLRKIFGLSFHSKSHSTDSMLDVEASGYDDITTLGSADVALVQAIGTLPRVRKKIGAERQTSRSASPKMSPKQKARSLFGVSPSRSPMIPRPKHLFLFKGSAREELQVSPHTKPPFKLHRQFSLQAQRTPSTDGSLADISTPETPQTQQQQQQQQQQSSTHRQYWRPESAGGSTGQGTDGTVSDDASGTASKDSYAFLKSPKLMTKTFSFLKKFPKEKSGSLERQRKSGINFVPPQDPAHQVPEQLLHGQLRRGEGRSELRHALQGPRGRLGRRGRIAGMSPPLNVLSPACLPRHQDPLPLPPRLHLHHPRRHPHRSLLQSSAQDEFPAAPVRSPRELLE</sequence>
<feature type="region of interest" description="Disordered" evidence="1">
    <location>
        <begin position="683"/>
        <end position="715"/>
    </location>
</feature>
<feature type="domain" description="PH" evidence="2">
    <location>
        <begin position="8"/>
        <end position="135"/>
    </location>
</feature>
<dbReference type="AlphaFoldDB" id="A0AAW0UBL0"/>
<dbReference type="Proteomes" id="UP001487740">
    <property type="component" value="Unassembled WGS sequence"/>
</dbReference>
<feature type="compositionally biased region" description="Low complexity" evidence="1">
    <location>
        <begin position="390"/>
        <end position="403"/>
    </location>
</feature>
<feature type="compositionally biased region" description="Basic residues" evidence="1">
    <location>
        <begin position="934"/>
        <end position="945"/>
    </location>
</feature>
<dbReference type="InterPro" id="IPR011993">
    <property type="entry name" value="PH-like_dom_sf"/>
</dbReference>
<name>A0AAW0UBL0_SCYPA</name>
<feature type="compositionally biased region" description="Polar residues" evidence="1">
    <location>
        <begin position="808"/>
        <end position="819"/>
    </location>
</feature>
<feature type="compositionally biased region" description="Low complexity" evidence="1">
    <location>
        <begin position="775"/>
        <end position="789"/>
    </location>
</feature>
<dbReference type="CDD" id="cd00821">
    <property type="entry name" value="PH"/>
    <property type="match status" value="1"/>
</dbReference>
<feature type="region of interest" description="Disordered" evidence="1">
    <location>
        <begin position="754"/>
        <end position="819"/>
    </location>
</feature>
<organism evidence="3 4">
    <name type="scientific">Scylla paramamosain</name>
    <name type="common">Mud crab</name>
    <dbReference type="NCBI Taxonomy" id="85552"/>
    <lineage>
        <taxon>Eukaryota</taxon>
        <taxon>Metazoa</taxon>
        <taxon>Ecdysozoa</taxon>
        <taxon>Arthropoda</taxon>
        <taxon>Crustacea</taxon>
        <taxon>Multicrustacea</taxon>
        <taxon>Malacostraca</taxon>
        <taxon>Eumalacostraca</taxon>
        <taxon>Eucarida</taxon>
        <taxon>Decapoda</taxon>
        <taxon>Pleocyemata</taxon>
        <taxon>Brachyura</taxon>
        <taxon>Eubrachyura</taxon>
        <taxon>Portunoidea</taxon>
        <taxon>Portunidae</taxon>
        <taxon>Portuninae</taxon>
        <taxon>Scylla</taxon>
    </lineage>
</organism>
<dbReference type="SMART" id="SM00233">
    <property type="entry name" value="PH"/>
    <property type="match status" value="1"/>
</dbReference>
<feature type="region of interest" description="Disordered" evidence="1">
    <location>
        <begin position="366"/>
        <end position="420"/>
    </location>
</feature>
<keyword evidence="4" id="KW-1185">Reference proteome</keyword>
<feature type="compositionally biased region" description="Basic and acidic residues" evidence="1">
    <location>
        <begin position="377"/>
        <end position="389"/>
    </location>
</feature>
<feature type="region of interest" description="Disordered" evidence="1">
    <location>
        <begin position="595"/>
        <end position="621"/>
    </location>
</feature>
<accession>A0AAW0UBL0</accession>